<keyword evidence="6" id="KW-0315">Glutamine amidotransferase</keyword>
<dbReference type="Proteomes" id="UP001250214">
    <property type="component" value="Unassembled WGS sequence"/>
</dbReference>
<comment type="similarity">
    <text evidence="3">Belongs to the peptidase C56 family. HSP31-like subfamily.</text>
</comment>
<feature type="region of interest" description="Disordered" evidence="4">
    <location>
        <begin position="49"/>
        <end position="69"/>
    </location>
</feature>
<evidence type="ECO:0000313" key="7">
    <source>
        <dbReference type="Proteomes" id="UP001250214"/>
    </source>
</evidence>
<protein>
    <submittedName>
        <fullName evidence="6">Type 1 glutamine amidotransferase domain-containing protein</fullName>
    </submittedName>
</protein>
<evidence type="ECO:0000256" key="1">
    <source>
        <dbReference type="ARBA" id="ARBA00023016"/>
    </source>
</evidence>
<dbReference type="Pfam" id="PF01965">
    <property type="entry name" value="DJ-1_PfpI"/>
    <property type="match status" value="1"/>
</dbReference>
<dbReference type="InterPro" id="IPR029062">
    <property type="entry name" value="Class_I_gatase-like"/>
</dbReference>
<evidence type="ECO:0000256" key="3">
    <source>
        <dbReference type="ARBA" id="ARBA00038493"/>
    </source>
</evidence>
<keyword evidence="1" id="KW-0346">Stress response</keyword>
<feature type="domain" description="DJ-1/PfpI" evidence="5">
    <location>
        <begin position="29"/>
        <end position="227"/>
    </location>
</feature>
<evidence type="ECO:0000256" key="2">
    <source>
        <dbReference type="ARBA" id="ARBA00023239"/>
    </source>
</evidence>
<evidence type="ECO:0000259" key="5">
    <source>
        <dbReference type="Pfam" id="PF01965"/>
    </source>
</evidence>
<dbReference type="RefSeq" id="WP_310910774.1">
    <property type="nucleotide sequence ID" value="NZ_JAVLVT010000001.1"/>
</dbReference>
<sequence>MATILFVISASDHWTLIDGSTHPTGYWAEEVATPYRVLTEAGHTVVAATPGGVVPTPDPTSLTPESTGGADNAAQIRATLAEFATLNAPLRLEDVSARDYAAVFYPGGHGPMEDLAVDPTSGELLTTTVDSGIPLGVLCHAPAALLAARRADGSWPFAGYRMTGFTNTEESQAGLADQAPWLLQDRLTELGADFVSASPWSSHVVADRGLYTGQNPASSAELARTILGAIQ</sequence>
<accession>A0ABU2H3V1</accession>
<dbReference type="PANTHER" id="PTHR48094:SF11">
    <property type="entry name" value="GLUTATHIONE-INDEPENDENT GLYOXALASE HSP31-RELATED"/>
    <property type="match status" value="1"/>
</dbReference>
<name>A0ABU2H3V1_9ACTN</name>
<organism evidence="6 7">
    <name type="scientific">Lipingzhangella rawalii</name>
    <dbReference type="NCBI Taxonomy" id="2055835"/>
    <lineage>
        <taxon>Bacteria</taxon>
        <taxon>Bacillati</taxon>
        <taxon>Actinomycetota</taxon>
        <taxon>Actinomycetes</taxon>
        <taxon>Streptosporangiales</taxon>
        <taxon>Nocardiopsidaceae</taxon>
        <taxon>Lipingzhangella</taxon>
    </lineage>
</organism>
<evidence type="ECO:0000313" key="6">
    <source>
        <dbReference type="EMBL" id="MDS1269284.1"/>
    </source>
</evidence>
<dbReference type="SUPFAM" id="SSF52317">
    <property type="entry name" value="Class I glutamine amidotransferase-like"/>
    <property type="match status" value="1"/>
</dbReference>
<gene>
    <name evidence="6" type="ORF">RIF23_03120</name>
</gene>
<dbReference type="PANTHER" id="PTHR48094">
    <property type="entry name" value="PROTEIN/NUCLEIC ACID DEGLYCASE DJ-1-RELATED"/>
    <property type="match status" value="1"/>
</dbReference>
<dbReference type="Gene3D" id="3.40.50.880">
    <property type="match status" value="1"/>
</dbReference>
<dbReference type="CDD" id="cd03141">
    <property type="entry name" value="GATase1_Hsp31_like"/>
    <property type="match status" value="1"/>
</dbReference>
<keyword evidence="2" id="KW-0456">Lyase</keyword>
<proteinExistence type="inferred from homology"/>
<evidence type="ECO:0000256" key="4">
    <source>
        <dbReference type="SAM" id="MobiDB-lite"/>
    </source>
</evidence>
<dbReference type="EMBL" id="JAVLVT010000001">
    <property type="protein sequence ID" value="MDS1269284.1"/>
    <property type="molecule type" value="Genomic_DNA"/>
</dbReference>
<keyword evidence="7" id="KW-1185">Reference proteome</keyword>
<dbReference type="InterPro" id="IPR050325">
    <property type="entry name" value="Prot/Nucl_acid_deglycase"/>
</dbReference>
<reference evidence="7" key="1">
    <citation type="submission" date="2023-07" db="EMBL/GenBank/DDBJ databases">
        <title>Novel species in the genus Lipingzhangella isolated from Sambhar Salt Lake.</title>
        <authorList>
            <person name="Jiya N."/>
            <person name="Kajale S."/>
            <person name="Sharma A."/>
        </authorList>
    </citation>
    <scope>NUCLEOTIDE SEQUENCE [LARGE SCALE GENOMIC DNA]</scope>
    <source>
        <strain evidence="7">LS1_29</strain>
    </source>
</reference>
<dbReference type="InterPro" id="IPR002818">
    <property type="entry name" value="DJ-1/PfpI"/>
</dbReference>
<comment type="caution">
    <text evidence="6">The sequence shown here is derived from an EMBL/GenBank/DDBJ whole genome shotgun (WGS) entry which is preliminary data.</text>
</comment>